<dbReference type="EMBL" id="JAENIB010000039">
    <property type="protein sequence ID" value="MBK1935870.1"/>
    <property type="molecule type" value="Genomic_DNA"/>
</dbReference>
<evidence type="ECO:0000313" key="6">
    <source>
        <dbReference type="EMBL" id="WFN23860.1"/>
    </source>
</evidence>
<feature type="domain" description="N-acetyltransferase" evidence="1">
    <location>
        <begin position="1"/>
        <end position="142"/>
    </location>
</feature>
<dbReference type="EMBL" id="JAUJQS010000034">
    <property type="protein sequence ID" value="MDN7569224.1"/>
    <property type="molecule type" value="Genomic_DNA"/>
</dbReference>
<dbReference type="NCBIfam" id="NF040501">
    <property type="entry name" value="resist_ArsN2"/>
    <property type="match status" value="1"/>
</dbReference>
<dbReference type="Proteomes" id="UP000664048">
    <property type="component" value="Unassembled WGS sequence"/>
</dbReference>
<proteinExistence type="predicted"/>
<evidence type="ECO:0000313" key="3">
    <source>
        <dbReference type="EMBL" id="MBO1835517.1"/>
    </source>
</evidence>
<name>A0A2S5DMR6_9BURK</name>
<dbReference type="Proteomes" id="UP000611459">
    <property type="component" value="Unassembled WGS sequence"/>
</dbReference>
<dbReference type="SUPFAM" id="SSF55729">
    <property type="entry name" value="Acyl-CoA N-acyltransferases (Nat)"/>
    <property type="match status" value="1"/>
</dbReference>
<dbReference type="CDD" id="cd04301">
    <property type="entry name" value="NAT_SF"/>
    <property type="match status" value="1"/>
</dbReference>
<dbReference type="InterPro" id="IPR000182">
    <property type="entry name" value="GNAT_dom"/>
</dbReference>
<keyword evidence="5" id="KW-0808">Transferase</keyword>
<dbReference type="Proteomes" id="UP000238655">
    <property type="component" value="Unassembled WGS sequence"/>
</dbReference>
<evidence type="ECO:0000313" key="8">
    <source>
        <dbReference type="Proteomes" id="UP000664048"/>
    </source>
</evidence>
<dbReference type="Proteomes" id="UP001220209">
    <property type="component" value="Plasmid unnamed2"/>
</dbReference>
<evidence type="ECO:0000313" key="2">
    <source>
        <dbReference type="EMBL" id="MBK1935870.1"/>
    </source>
</evidence>
<evidence type="ECO:0000313" key="9">
    <source>
        <dbReference type="Proteomes" id="UP001220209"/>
    </source>
</evidence>
<dbReference type="RefSeq" id="WP_027810089.1">
    <property type="nucleotide sequence ID" value="NZ_BSTW01000022.1"/>
</dbReference>
<dbReference type="InterPro" id="IPR016181">
    <property type="entry name" value="Acyl_CoA_acyltransferase"/>
</dbReference>
<dbReference type="AlphaFoldDB" id="A0A2S5DMR6"/>
<dbReference type="PROSITE" id="PS51186">
    <property type="entry name" value="GNAT"/>
    <property type="match status" value="1"/>
</dbReference>
<reference evidence="4" key="5">
    <citation type="submission" date="2023-07" db="EMBL/GenBank/DDBJ databases">
        <title>A collection of bacterial strains from the Burkholderia cepacia Research Laboratory and Repository.</title>
        <authorList>
            <person name="Lipuma J."/>
            <person name="Spilker T."/>
            <person name="Caverly L."/>
        </authorList>
    </citation>
    <scope>NUCLEOTIDE SEQUENCE</scope>
    <source>
        <strain evidence="4">AU44979</strain>
    </source>
</reference>
<organism evidence="5 7">
    <name type="scientific">Burkholderia contaminans</name>
    <dbReference type="NCBI Taxonomy" id="488447"/>
    <lineage>
        <taxon>Bacteria</taxon>
        <taxon>Pseudomonadati</taxon>
        <taxon>Pseudomonadota</taxon>
        <taxon>Betaproteobacteria</taxon>
        <taxon>Burkholderiales</taxon>
        <taxon>Burkholderiaceae</taxon>
        <taxon>Burkholderia</taxon>
        <taxon>Burkholderia cepacia complex</taxon>
    </lineage>
</organism>
<evidence type="ECO:0000259" key="1">
    <source>
        <dbReference type="PROSITE" id="PS51186"/>
    </source>
</evidence>
<evidence type="ECO:0000313" key="7">
    <source>
        <dbReference type="Proteomes" id="UP000238655"/>
    </source>
</evidence>
<reference evidence="2" key="2">
    <citation type="submission" date="2021-01" db="EMBL/GenBank/DDBJ databases">
        <title>Outbreak of Burkholderia contaminns endophthalmitis traced to a clinical ventilation system.</title>
        <authorList>
            <person name="Lipuma J."/>
            <person name="Spilker T."/>
            <person name="Kratholm J."/>
        </authorList>
    </citation>
    <scope>NUCLEOTIDE SEQUENCE</scope>
    <source>
        <strain evidence="2">HI4954</strain>
    </source>
</reference>
<dbReference type="EMBL" id="CP090644">
    <property type="protein sequence ID" value="WFN23860.1"/>
    <property type="molecule type" value="Genomic_DNA"/>
</dbReference>
<reference evidence="6 9" key="4">
    <citation type="submission" date="2021-12" db="EMBL/GenBank/DDBJ databases">
        <title>Genomic and phenotypic characterization of three Burkholderia contaminans isolates recovered from different sources.</title>
        <authorList>
            <person name="Lopez De Volder A."/>
            <person name="Fan Y."/>
            <person name="Nunvar J."/>
            <person name="Herrera T."/>
            <person name="Timp W."/>
            <person name="Degrossi J."/>
        </authorList>
    </citation>
    <scope>NUCLEOTIDE SEQUENCE [LARGE SCALE GENOMIC DNA]</scope>
    <source>
        <strain evidence="6 9">LMG 23361</strain>
        <plasmid evidence="6 9">unnamed2</plasmid>
    </source>
</reference>
<dbReference type="GO" id="GO:0016747">
    <property type="term" value="F:acyltransferase activity, transferring groups other than amino-acyl groups"/>
    <property type="evidence" value="ECO:0007669"/>
    <property type="project" value="InterPro"/>
</dbReference>
<accession>A0A2S5DMR6</accession>
<sequence>MQLRAAAVSDLVSIETLLRVSNLPTAGAAEHLTNFVVVVNSQGLVACGGIEFHGNFALIRSIAVAEQARGAGVGKAIVSRLLAQCRSRAVEAVALLTTTAEDYFAKEGFMRVARNDVPHLLLASSQFQGVCPGSATVMLKVL</sequence>
<evidence type="ECO:0000313" key="5">
    <source>
        <dbReference type="EMBL" id="POZ80386.1"/>
    </source>
</evidence>
<reference evidence="5 7" key="1">
    <citation type="submission" date="2018-01" db="EMBL/GenBank/DDBJ databases">
        <title>Successful Treatment of Persistent Burkholderia cepacia Bacteremia with Ceftazidime-Avibactam.</title>
        <authorList>
            <person name="Tamma P."/>
            <person name="Fan Y."/>
            <person name="Bergman Y."/>
            <person name="Sick-Samuels A."/>
            <person name="Hsu A."/>
            <person name="Timp W."/>
            <person name="Simner P."/>
        </authorList>
    </citation>
    <scope>NUCLEOTIDE SEQUENCE [LARGE SCALE GENOMIC DNA]</scope>
    <source>
        <strain evidence="5 7">170816</strain>
    </source>
</reference>
<protein>
    <submittedName>
        <fullName evidence="4">Arsenic resistance N-acetyltransferase ArsN2</fullName>
    </submittedName>
    <submittedName>
        <fullName evidence="5">GNAT family N-acetyltransferase</fullName>
    </submittedName>
</protein>
<gene>
    <name evidence="4" type="primary">arsN2</name>
    <name evidence="5" type="ORF">C3743_38720</name>
    <name evidence="3" type="ORF">J4M89_39685</name>
    <name evidence="2" type="ORF">JIN94_38940</name>
    <name evidence="6" type="ORF">LXE91_41315</name>
    <name evidence="4" type="ORF">QZM56_32460</name>
</gene>
<reference evidence="3 8" key="3">
    <citation type="submission" date="2021-03" db="EMBL/GenBank/DDBJ databases">
        <title>Clinical course, treatment and visual outcome of an outbreak of Burkholderia contaminans endophthalmitis following cataract surgery.</title>
        <authorList>
            <person name="Lind C."/>
            <person name="Olsen K."/>
            <person name="Angelsen N.K."/>
            <person name="Krefting E.A."/>
            <person name="Fossen K."/>
            <person name="Gravningen K."/>
            <person name="Depoorter E."/>
            <person name="Vandamme P."/>
            <person name="Bertelsen G."/>
        </authorList>
    </citation>
    <scope>NUCLEOTIDE SEQUENCE [LARGE SCALE GENOMIC DNA]</scope>
    <source>
        <strain evidence="3 8">51242556</strain>
    </source>
</reference>
<dbReference type="EMBL" id="PQVP01000004">
    <property type="protein sequence ID" value="POZ80386.1"/>
    <property type="molecule type" value="Genomic_DNA"/>
</dbReference>
<dbReference type="Proteomes" id="UP001172109">
    <property type="component" value="Unassembled WGS sequence"/>
</dbReference>
<evidence type="ECO:0000313" key="4">
    <source>
        <dbReference type="EMBL" id="MDN7569224.1"/>
    </source>
</evidence>
<geneLocation type="plasmid" evidence="6 9">
    <name>unnamed2</name>
</geneLocation>
<dbReference type="EMBL" id="JAGEMX010000033">
    <property type="protein sequence ID" value="MBO1835517.1"/>
    <property type="molecule type" value="Genomic_DNA"/>
</dbReference>
<keyword evidence="8" id="KW-1185">Reference proteome</keyword>
<dbReference type="Pfam" id="PF13508">
    <property type="entry name" value="Acetyltransf_7"/>
    <property type="match status" value="1"/>
</dbReference>
<keyword evidence="6" id="KW-0614">Plasmid</keyword>
<dbReference type="Gene3D" id="3.40.630.30">
    <property type="match status" value="1"/>
</dbReference>